<evidence type="ECO:0000313" key="1">
    <source>
        <dbReference type="EMBL" id="GAG36629.1"/>
    </source>
</evidence>
<dbReference type="PANTHER" id="PTHR47635:SF2">
    <property type="entry name" value="LAMG-LIKE JELLYROLL FOLD DOMAIN-CONTAINING PROTEIN"/>
    <property type="match status" value="1"/>
</dbReference>
<dbReference type="Gene3D" id="2.60.120.200">
    <property type="match status" value="2"/>
</dbReference>
<feature type="non-terminal residue" evidence="1">
    <location>
        <position position="242"/>
    </location>
</feature>
<feature type="non-terminal residue" evidence="1">
    <location>
        <position position="1"/>
    </location>
</feature>
<evidence type="ECO:0008006" key="2">
    <source>
        <dbReference type="Google" id="ProtNLM"/>
    </source>
</evidence>
<gene>
    <name evidence="1" type="ORF">S01H1_72615</name>
</gene>
<name>X0X0B0_9ZZZZ</name>
<sequence>DKEVAFADGNWHHYANTYDGAYMRMYLDGEEIESTEKTGTISGLSSLIIGRYDGTGYYFDGILDELRVYNRTLTPTEINWSYLRGNASLSSNVSTEGLVLYLPFNESSGNLAQDYSNTTGGEITSKNNGTLTNYGPMVYNATGGKFAGAFEFDGVNDYVDCGNDASLNIIEAITVGAWVKPNNVLSGNWPRIISKGENAAENVGGYALYLYPDEDATFMIYQSGNIKTAGHTQPLTIGEWNH</sequence>
<proteinExistence type="predicted"/>
<comment type="caution">
    <text evidence="1">The sequence shown here is derived from an EMBL/GenBank/DDBJ whole genome shotgun (WGS) entry which is preliminary data.</text>
</comment>
<dbReference type="Pfam" id="PF13385">
    <property type="entry name" value="Laminin_G_3"/>
    <property type="match status" value="2"/>
</dbReference>
<dbReference type="PANTHER" id="PTHR47635">
    <property type="entry name" value="CUB DOMAIN-CONTAINING PROTEIN"/>
    <property type="match status" value="1"/>
</dbReference>
<dbReference type="SUPFAM" id="SSF49899">
    <property type="entry name" value="Concanavalin A-like lectins/glucanases"/>
    <property type="match status" value="2"/>
</dbReference>
<protein>
    <recommendedName>
        <fullName evidence="2">LamG-like jellyroll fold domain-containing protein</fullName>
    </recommendedName>
</protein>
<organism evidence="1">
    <name type="scientific">marine sediment metagenome</name>
    <dbReference type="NCBI Taxonomy" id="412755"/>
    <lineage>
        <taxon>unclassified sequences</taxon>
        <taxon>metagenomes</taxon>
        <taxon>ecological metagenomes</taxon>
    </lineage>
</organism>
<reference evidence="1" key="1">
    <citation type="journal article" date="2014" name="Front. Microbiol.">
        <title>High frequency of phylogenetically diverse reductive dehalogenase-homologous genes in deep subseafloor sedimentary metagenomes.</title>
        <authorList>
            <person name="Kawai M."/>
            <person name="Futagami T."/>
            <person name="Toyoda A."/>
            <person name="Takaki Y."/>
            <person name="Nishi S."/>
            <person name="Hori S."/>
            <person name="Arai W."/>
            <person name="Tsubouchi T."/>
            <person name="Morono Y."/>
            <person name="Uchiyama I."/>
            <person name="Ito T."/>
            <person name="Fujiyama A."/>
            <person name="Inagaki F."/>
            <person name="Takami H."/>
        </authorList>
    </citation>
    <scope>NUCLEOTIDE SEQUENCE</scope>
    <source>
        <strain evidence="1">Expedition CK06-06</strain>
    </source>
</reference>
<dbReference type="EMBL" id="BARS01048451">
    <property type="protein sequence ID" value="GAG36629.1"/>
    <property type="molecule type" value="Genomic_DNA"/>
</dbReference>
<dbReference type="AlphaFoldDB" id="X0X0B0"/>
<dbReference type="InterPro" id="IPR013320">
    <property type="entry name" value="ConA-like_dom_sf"/>
</dbReference>
<accession>X0X0B0</accession>